<gene>
    <name evidence="2" type="ORF">CRG98_023112</name>
</gene>
<evidence type="ECO:0000259" key="1">
    <source>
        <dbReference type="Pfam" id="PF03108"/>
    </source>
</evidence>
<dbReference type="AlphaFoldDB" id="A0A2I0JJM5"/>
<dbReference type="EMBL" id="PGOL01001597">
    <property type="protein sequence ID" value="PKI56474.1"/>
    <property type="molecule type" value="Genomic_DNA"/>
</dbReference>
<feature type="domain" description="Transposase MuDR plant" evidence="1">
    <location>
        <begin position="132"/>
        <end position="181"/>
    </location>
</feature>
<protein>
    <recommendedName>
        <fullName evidence="1">Transposase MuDR plant domain-containing protein</fullName>
    </recommendedName>
</protein>
<dbReference type="Proteomes" id="UP000233551">
    <property type="component" value="Unassembled WGS sequence"/>
</dbReference>
<proteinExistence type="predicted"/>
<comment type="caution">
    <text evidence="2">The sequence shown here is derived from an EMBL/GenBank/DDBJ whole genome shotgun (WGS) entry which is preliminary data.</text>
</comment>
<reference evidence="2 3" key="1">
    <citation type="submission" date="2017-11" db="EMBL/GenBank/DDBJ databases">
        <title>De-novo sequencing of pomegranate (Punica granatum L.) genome.</title>
        <authorList>
            <person name="Akparov Z."/>
            <person name="Amiraslanov A."/>
            <person name="Hajiyeva S."/>
            <person name="Abbasov M."/>
            <person name="Kaur K."/>
            <person name="Hamwieh A."/>
            <person name="Solovyev V."/>
            <person name="Salamov A."/>
            <person name="Braich B."/>
            <person name="Kosarev P."/>
            <person name="Mahmoud A."/>
            <person name="Hajiyev E."/>
            <person name="Babayeva S."/>
            <person name="Izzatullayeva V."/>
            <person name="Mammadov A."/>
            <person name="Mammadov A."/>
            <person name="Sharifova S."/>
            <person name="Ojaghi J."/>
            <person name="Eynullazada K."/>
            <person name="Bayramov B."/>
            <person name="Abdulazimova A."/>
            <person name="Shahmuradov I."/>
        </authorList>
    </citation>
    <scope>NUCLEOTIDE SEQUENCE [LARGE SCALE GENOMIC DNA]</scope>
    <source>
        <strain evidence="3">cv. AG2017</strain>
        <tissue evidence="2">Leaf</tissue>
    </source>
</reference>
<sequence length="181" mass="20645">MVLNNSRSARKSDDPCFGVIENYDSGTCTYRLHPARENRVYWDEECIFNDDAEGHLGEEEEEHLGDRSNSESGEEIVVILSLTTADMVISSDEEEGCISEKLVDKCISDDDKGEKELKKCPEFDEKATLGEVQLQLHMLFPNLTMFKKVVTDYNITIGKVFKFMKNDNERVRAKCRSEGCK</sequence>
<name>A0A2I0JJM5_PUNGR</name>
<dbReference type="Pfam" id="PF03108">
    <property type="entry name" value="DBD_Tnp_Mut"/>
    <property type="match status" value="1"/>
</dbReference>
<organism evidence="2 3">
    <name type="scientific">Punica granatum</name>
    <name type="common">Pomegranate</name>
    <dbReference type="NCBI Taxonomy" id="22663"/>
    <lineage>
        <taxon>Eukaryota</taxon>
        <taxon>Viridiplantae</taxon>
        <taxon>Streptophyta</taxon>
        <taxon>Embryophyta</taxon>
        <taxon>Tracheophyta</taxon>
        <taxon>Spermatophyta</taxon>
        <taxon>Magnoliopsida</taxon>
        <taxon>eudicotyledons</taxon>
        <taxon>Gunneridae</taxon>
        <taxon>Pentapetalae</taxon>
        <taxon>rosids</taxon>
        <taxon>malvids</taxon>
        <taxon>Myrtales</taxon>
        <taxon>Lythraceae</taxon>
        <taxon>Punica</taxon>
    </lineage>
</organism>
<evidence type="ECO:0000313" key="3">
    <source>
        <dbReference type="Proteomes" id="UP000233551"/>
    </source>
</evidence>
<evidence type="ECO:0000313" key="2">
    <source>
        <dbReference type="EMBL" id="PKI56474.1"/>
    </source>
</evidence>
<dbReference type="InterPro" id="IPR004332">
    <property type="entry name" value="Transposase_MuDR"/>
</dbReference>
<keyword evidence="3" id="KW-1185">Reference proteome</keyword>
<accession>A0A2I0JJM5</accession>